<evidence type="ECO:0000313" key="9">
    <source>
        <dbReference type="EMBL" id="MEP0946050.1"/>
    </source>
</evidence>
<sequence>MLLTTFAPWRAHQPSNAADDLVAYLQQQQQIPPGTTVLRHIPVSFELAPIRVMAKLVELRSPMVVCCGMAEGRSHLHLERYGKGKDIALESSLPLAELLVNTHLSGISDDAGTYVCNHLYYRLLEAIAQHRWPVQALFVHIPPLSPATRPIFAHDLALILKRLAVLASRSA</sequence>
<dbReference type="PRINTS" id="PR00706">
    <property type="entry name" value="PYROGLUPTASE"/>
</dbReference>
<dbReference type="RefSeq" id="WP_190694460.1">
    <property type="nucleotide sequence ID" value="NZ_JAMPKX010000001.1"/>
</dbReference>
<dbReference type="Proteomes" id="UP001482513">
    <property type="component" value="Unassembled WGS sequence"/>
</dbReference>
<dbReference type="Gene3D" id="3.40.630.20">
    <property type="entry name" value="Peptidase C15, pyroglutamyl peptidase I-like"/>
    <property type="match status" value="2"/>
</dbReference>
<dbReference type="Pfam" id="PF01470">
    <property type="entry name" value="Peptidase_C15"/>
    <property type="match status" value="1"/>
</dbReference>
<comment type="caution">
    <text evidence="9">The sequence shown here is derived from an EMBL/GenBank/DDBJ whole genome shotgun (WGS) entry which is preliminary data.</text>
</comment>
<dbReference type="InterPro" id="IPR000816">
    <property type="entry name" value="Peptidase_C15"/>
</dbReference>
<keyword evidence="5" id="KW-0378">Hydrolase</keyword>
<accession>A0ABV0JZU0</accession>
<dbReference type="PANTHER" id="PTHR23402:SF1">
    <property type="entry name" value="PYROGLUTAMYL-PEPTIDASE I"/>
    <property type="match status" value="1"/>
</dbReference>
<gene>
    <name evidence="9" type="ORF">NC992_04110</name>
</gene>
<evidence type="ECO:0000256" key="2">
    <source>
        <dbReference type="ARBA" id="ARBA00019191"/>
    </source>
</evidence>
<evidence type="ECO:0000256" key="5">
    <source>
        <dbReference type="ARBA" id="ARBA00022801"/>
    </source>
</evidence>
<dbReference type="PANTHER" id="PTHR23402">
    <property type="entry name" value="PROTEASE FAMILY C15 PYROGLUTAMYL-PEPTIDASE I-RELATED"/>
    <property type="match status" value="1"/>
</dbReference>
<reference evidence="9 10" key="1">
    <citation type="submission" date="2022-04" db="EMBL/GenBank/DDBJ databases">
        <title>Positive selection, recombination, and allopatry shape intraspecific diversity of widespread and dominant cyanobacteria.</title>
        <authorList>
            <person name="Wei J."/>
            <person name="Shu W."/>
            <person name="Hu C."/>
        </authorList>
    </citation>
    <scope>NUCLEOTIDE SEQUENCE [LARGE SCALE GENOMIC DNA]</scope>
    <source>
        <strain evidence="9 10">DQ-A4</strain>
    </source>
</reference>
<dbReference type="EMBL" id="JAMPKX010000001">
    <property type="protein sequence ID" value="MEP0946050.1"/>
    <property type="molecule type" value="Genomic_DNA"/>
</dbReference>
<evidence type="ECO:0000313" key="10">
    <source>
        <dbReference type="Proteomes" id="UP001482513"/>
    </source>
</evidence>
<keyword evidence="10" id="KW-1185">Reference proteome</keyword>
<evidence type="ECO:0000256" key="1">
    <source>
        <dbReference type="ARBA" id="ARBA00006641"/>
    </source>
</evidence>
<evidence type="ECO:0000256" key="6">
    <source>
        <dbReference type="ARBA" id="ARBA00022807"/>
    </source>
</evidence>
<keyword evidence="6" id="KW-0788">Thiol protease</keyword>
<dbReference type="InterPro" id="IPR016125">
    <property type="entry name" value="Peptidase_C15-like"/>
</dbReference>
<comment type="similarity">
    <text evidence="1">Belongs to the peptidase C15 family.</text>
</comment>
<evidence type="ECO:0000256" key="3">
    <source>
        <dbReference type="ARBA" id="ARBA00022490"/>
    </source>
</evidence>
<dbReference type="InterPro" id="IPR036440">
    <property type="entry name" value="Peptidase_C15-like_sf"/>
</dbReference>
<proteinExistence type="inferred from homology"/>
<protein>
    <recommendedName>
        <fullName evidence="2">Pyrrolidone-carboxylate peptidase</fullName>
    </recommendedName>
    <alternativeName>
        <fullName evidence="7">5-oxoprolyl-peptidase</fullName>
    </alternativeName>
    <alternativeName>
        <fullName evidence="8">Pyroglutamyl-peptidase I</fullName>
    </alternativeName>
</protein>
<organism evidence="9 10">
    <name type="scientific">Leptolyngbya subtilissima DQ-A4</name>
    <dbReference type="NCBI Taxonomy" id="2933933"/>
    <lineage>
        <taxon>Bacteria</taxon>
        <taxon>Bacillati</taxon>
        <taxon>Cyanobacteriota</taxon>
        <taxon>Cyanophyceae</taxon>
        <taxon>Leptolyngbyales</taxon>
        <taxon>Leptolyngbyaceae</taxon>
        <taxon>Leptolyngbya group</taxon>
        <taxon>Leptolyngbya</taxon>
    </lineage>
</organism>
<evidence type="ECO:0000256" key="7">
    <source>
        <dbReference type="ARBA" id="ARBA00030836"/>
    </source>
</evidence>
<name>A0ABV0JZU0_9CYAN</name>
<keyword evidence="3" id="KW-0963">Cytoplasm</keyword>
<dbReference type="SUPFAM" id="SSF53182">
    <property type="entry name" value="Pyrrolidone carboxyl peptidase (pyroglutamate aminopeptidase)"/>
    <property type="match status" value="1"/>
</dbReference>
<evidence type="ECO:0000256" key="4">
    <source>
        <dbReference type="ARBA" id="ARBA00022670"/>
    </source>
</evidence>
<evidence type="ECO:0000256" key="8">
    <source>
        <dbReference type="ARBA" id="ARBA00031559"/>
    </source>
</evidence>
<keyword evidence="4" id="KW-0645">Protease</keyword>